<dbReference type="PROSITE" id="PS50930">
    <property type="entry name" value="HTH_LYTTR"/>
    <property type="match status" value="1"/>
</dbReference>
<organism evidence="1 2">
    <name type="scientific">Weissella koreensis</name>
    <dbReference type="NCBI Taxonomy" id="165096"/>
    <lineage>
        <taxon>Bacteria</taxon>
        <taxon>Bacillati</taxon>
        <taxon>Bacillota</taxon>
        <taxon>Bacilli</taxon>
        <taxon>Lactobacillales</taxon>
        <taxon>Lactobacillaceae</taxon>
        <taxon>Weissella</taxon>
    </lineage>
</organism>
<dbReference type="SMART" id="SM00850">
    <property type="entry name" value="LytTR"/>
    <property type="match status" value="1"/>
</dbReference>
<dbReference type="Gene3D" id="2.40.50.1020">
    <property type="entry name" value="LytTr DNA-binding domain"/>
    <property type="match status" value="1"/>
</dbReference>
<dbReference type="PANTHER" id="PTHR37299">
    <property type="entry name" value="TRANSCRIPTIONAL REGULATOR-RELATED"/>
    <property type="match status" value="1"/>
</dbReference>
<dbReference type="InterPro" id="IPR046947">
    <property type="entry name" value="LytR-like"/>
</dbReference>
<evidence type="ECO:0000313" key="1">
    <source>
        <dbReference type="EMBL" id="QNT64320.1"/>
    </source>
</evidence>
<dbReference type="PANTHER" id="PTHR37299:SF4">
    <property type="entry name" value="TRANSCRIPTIONAL REGULATOR"/>
    <property type="match status" value="1"/>
</dbReference>
<dbReference type="GO" id="GO:0003677">
    <property type="term" value="F:DNA binding"/>
    <property type="evidence" value="ECO:0007669"/>
    <property type="project" value="InterPro"/>
</dbReference>
<dbReference type="AlphaFoldDB" id="A0A7H1MLI4"/>
<dbReference type="InterPro" id="IPR007492">
    <property type="entry name" value="LytTR_DNA-bd_dom"/>
</dbReference>
<dbReference type="GO" id="GO:0000156">
    <property type="term" value="F:phosphorelay response regulator activity"/>
    <property type="evidence" value="ECO:0007669"/>
    <property type="project" value="InterPro"/>
</dbReference>
<keyword evidence="2" id="KW-1185">Reference proteome</keyword>
<reference evidence="1 2" key="1">
    <citation type="submission" date="2019-08" db="EMBL/GenBank/DDBJ databases">
        <authorList>
            <person name="Chang H.C."/>
            <person name="Mun S.Y."/>
        </authorList>
    </citation>
    <scope>NUCLEOTIDE SEQUENCE [LARGE SCALE GENOMIC DNA]</scope>
    <source>
        <strain evidence="1 2">SK</strain>
    </source>
</reference>
<protein>
    <submittedName>
        <fullName evidence="1">LytTR family transcriptional regulator</fullName>
    </submittedName>
</protein>
<sequence>MKITLEIDPNLTAPEVIIRAPADSPAVDDIKQKLTSTSSEFEQITLYQQQTKFEMPVDQILFFETDGRQVWAHTTKQSFATRQRLYNLEETLPPQFIRISKAGIVNVTKIQALTKSISNTLIQFQNSHKQIYASRRYHKALEARLIDWRKLS</sequence>
<dbReference type="OMA" id="VSRRYYQ"/>
<evidence type="ECO:0000313" key="2">
    <source>
        <dbReference type="Proteomes" id="UP000516446"/>
    </source>
</evidence>
<dbReference type="Pfam" id="PF04397">
    <property type="entry name" value="LytTR"/>
    <property type="match status" value="1"/>
</dbReference>
<name>A0A7H1MLI4_9LACO</name>
<dbReference type="EMBL" id="CP043431">
    <property type="protein sequence ID" value="QNT64320.1"/>
    <property type="molecule type" value="Genomic_DNA"/>
</dbReference>
<dbReference type="Proteomes" id="UP000516446">
    <property type="component" value="Chromosome"/>
</dbReference>
<accession>A0A7H1MLI4</accession>
<proteinExistence type="predicted"/>
<dbReference type="RefSeq" id="WP_006846041.1">
    <property type="nucleotide sequence ID" value="NZ_CP026847.1"/>
</dbReference>
<gene>
    <name evidence="1" type="ORF">FY536_03055</name>
</gene>